<organism evidence="1 2">
    <name type="scientific">Coleofasciculus chthonoplastes PCC 7420</name>
    <dbReference type="NCBI Taxonomy" id="118168"/>
    <lineage>
        <taxon>Bacteria</taxon>
        <taxon>Bacillati</taxon>
        <taxon>Cyanobacteriota</taxon>
        <taxon>Cyanophyceae</taxon>
        <taxon>Coleofasciculales</taxon>
        <taxon>Coleofasciculaceae</taxon>
        <taxon>Coleofasciculus</taxon>
    </lineage>
</organism>
<reference evidence="1 2" key="1">
    <citation type="submission" date="2008-07" db="EMBL/GenBank/DDBJ databases">
        <authorList>
            <person name="Tandeau de Marsac N."/>
            <person name="Ferriera S."/>
            <person name="Johnson J."/>
            <person name="Kravitz S."/>
            <person name="Beeson K."/>
            <person name="Sutton G."/>
            <person name="Rogers Y.-H."/>
            <person name="Friedman R."/>
            <person name="Frazier M."/>
            <person name="Venter J.C."/>
        </authorList>
    </citation>
    <scope>NUCLEOTIDE SEQUENCE [LARGE SCALE GENOMIC DNA]</scope>
    <source>
        <strain evidence="1 2">PCC 7420</strain>
    </source>
</reference>
<proteinExistence type="predicted"/>
<sequence>MLRFFCTGDLGGSTRFGEVDAELANKIAAMLELPHQELTPLLLTLSREELLERFAG</sequence>
<evidence type="ECO:0000313" key="2">
    <source>
        <dbReference type="Proteomes" id="UP000003835"/>
    </source>
</evidence>
<dbReference type="AlphaFoldDB" id="B4W2Z8"/>
<name>B4W2Z8_9CYAN</name>
<gene>
    <name evidence="1" type="ORF">MC7420_55</name>
</gene>
<protein>
    <submittedName>
        <fullName evidence="1">Uncharacterized protein</fullName>
    </submittedName>
</protein>
<dbReference type="HOGENOM" id="CLU_3006399_0_0_3"/>
<dbReference type="STRING" id="118168.MC7420_55"/>
<dbReference type="RefSeq" id="WP_006105653.1">
    <property type="nucleotide sequence ID" value="NZ_DS989872.1"/>
</dbReference>
<dbReference type="Proteomes" id="UP000003835">
    <property type="component" value="Unassembled WGS sequence"/>
</dbReference>
<dbReference type="EMBL" id="DS989872">
    <property type="protein sequence ID" value="EDX71489.1"/>
    <property type="molecule type" value="Genomic_DNA"/>
</dbReference>
<accession>B4W2Z8</accession>
<evidence type="ECO:0000313" key="1">
    <source>
        <dbReference type="EMBL" id="EDX71489.1"/>
    </source>
</evidence>
<keyword evidence="2" id="KW-1185">Reference proteome</keyword>